<dbReference type="GO" id="GO:0009134">
    <property type="term" value="P:nucleoside diphosphate catabolic process"/>
    <property type="evidence" value="ECO:0007669"/>
    <property type="project" value="TreeGrafter"/>
</dbReference>
<evidence type="ECO:0000256" key="3">
    <source>
        <dbReference type="PIRSR" id="PIRSR600407-1"/>
    </source>
</evidence>
<keyword evidence="6" id="KW-0732">Signal</keyword>
<proteinExistence type="inferred from homology"/>
<dbReference type="Gene3D" id="3.30.420.150">
    <property type="entry name" value="Exopolyphosphatase. Domain 2"/>
    <property type="match status" value="1"/>
</dbReference>
<keyword evidence="4" id="KW-0067">ATP-binding</keyword>
<reference evidence="8" key="1">
    <citation type="submission" date="2017-01" db="EMBL/GenBank/DDBJ databases">
        <title>Comparative genomics of anhydrobiosis in the tardigrade Hypsibius dujardini.</title>
        <authorList>
            <person name="Yoshida Y."/>
            <person name="Koutsovoulos G."/>
            <person name="Laetsch D."/>
            <person name="Stevens L."/>
            <person name="Kumar S."/>
            <person name="Horikawa D."/>
            <person name="Ishino K."/>
            <person name="Komine S."/>
            <person name="Tomita M."/>
            <person name="Blaxter M."/>
            <person name="Arakawa K."/>
        </authorList>
    </citation>
    <scope>NUCLEOTIDE SEQUENCE [LARGE SCALE GENOMIC DNA]</scope>
    <source>
        <strain evidence="8">Z151</strain>
    </source>
</reference>
<dbReference type="AlphaFoldDB" id="A0A1W0X3X5"/>
<feature type="active site" description="Proton acceptor" evidence="3">
    <location>
        <position position="164"/>
    </location>
</feature>
<keyword evidence="2" id="KW-0378">Hydrolase</keyword>
<feature type="chain" id="PRO_5010713372" evidence="6">
    <location>
        <begin position="22"/>
        <end position="518"/>
    </location>
</feature>
<evidence type="ECO:0000256" key="1">
    <source>
        <dbReference type="ARBA" id="ARBA00009283"/>
    </source>
</evidence>
<evidence type="ECO:0000256" key="4">
    <source>
        <dbReference type="PIRSR" id="PIRSR600407-2"/>
    </source>
</evidence>
<dbReference type="Pfam" id="PF01150">
    <property type="entry name" value="GDA1_CD39"/>
    <property type="match status" value="1"/>
</dbReference>
<dbReference type="InterPro" id="IPR000407">
    <property type="entry name" value="GDA1_CD39_NTPase"/>
</dbReference>
<dbReference type="EMBL" id="MTYJ01000020">
    <property type="protein sequence ID" value="OQV22014.1"/>
    <property type="molecule type" value="Genomic_DNA"/>
</dbReference>
<dbReference type="Gene3D" id="3.30.420.40">
    <property type="match status" value="1"/>
</dbReference>
<keyword evidence="8" id="KW-1185">Reference proteome</keyword>
<evidence type="ECO:0000313" key="7">
    <source>
        <dbReference type="EMBL" id="OQV22014.1"/>
    </source>
</evidence>
<dbReference type="GO" id="GO:0016020">
    <property type="term" value="C:membrane"/>
    <property type="evidence" value="ECO:0007669"/>
    <property type="project" value="TreeGrafter"/>
</dbReference>
<evidence type="ECO:0000313" key="8">
    <source>
        <dbReference type="Proteomes" id="UP000192578"/>
    </source>
</evidence>
<dbReference type="PANTHER" id="PTHR11782:SF83">
    <property type="entry name" value="GUANOSINE-DIPHOSPHATASE"/>
    <property type="match status" value="1"/>
</dbReference>
<dbReference type="Proteomes" id="UP000192578">
    <property type="component" value="Unassembled WGS sequence"/>
</dbReference>
<sequence>MGSSMWMVVVLFAGCLQLSSCFRLTSTTDNVTENYSYVIVMDGGSSHTNSYVYEWPTVKEHGTGLIRQKNGTRCNAVLSNFRENPSGAGISLKTCLDVAQDNIPQSQWSSTKVLLGATAGLRLIELEDKAASAAIIQSVRDYVRVNTTFVMEPGNIDVLSSEKEAGYAWTSINYIQEVFQTNALLPASRRNATWGSLEVGGASAQFAMEVPSSEIPSKFSIRSFNHDYQLLTWSFLCYGQNEAHRRYRGLLIASQSFRNLTYDACMPIGTDPIAIKHTDLFDQTCSRLNVPASQKKTVYYITGGGDEPQCRRETKRLFQMYPNQTATVCPFQDPDCSFQSTKEQFAKVPSGRFLAKGGFYFAAADLRTITNNSFELSPFDADGYDRARLTVCAKSFDELKDLLLIHTAMRIDFLLRLCFMATYNEILLDEVYGFKEEQLREMVIANDVQGQDVGWAFGWGLVASTDPAPSSTGSPMTNGSTAPSIVSTTTSGSDVTSPRWHTILVAVLLLAVGTSSAY</sequence>
<comment type="caution">
    <text evidence="7">The sequence shown here is derived from an EMBL/GenBank/DDBJ whole genome shotgun (WGS) entry which is preliminary data.</text>
</comment>
<protein>
    <submittedName>
        <fullName evidence="7">Ectonucleoside triphosphate diphosphohydrolase 1</fullName>
    </submittedName>
</protein>
<dbReference type="GO" id="GO:0045134">
    <property type="term" value="F:UDP phosphatase activity"/>
    <property type="evidence" value="ECO:0007669"/>
    <property type="project" value="TreeGrafter"/>
</dbReference>
<comment type="similarity">
    <text evidence="1">Belongs to the GDA1/CD39 NTPase family.</text>
</comment>
<evidence type="ECO:0000256" key="5">
    <source>
        <dbReference type="SAM" id="MobiDB-lite"/>
    </source>
</evidence>
<feature type="region of interest" description="Disordered" evidence="5">
    <location>
        <begin position="468"/>
        <end position="490"/>
    </location>
</feature>
<feature type="compositionally biased region" description="Polar residues" evidence="5">
    <location>
        <begin position="468"/>
        <end position="483"/>
    </location>
</feature>
<evidence type="ECO:0000256" key="2">
    <source>
        <dbReference type="ARBA" id="ARBA00022801"/>
    </source>
</evidence>
<evidence type="ECO:0000256" key="6">
    <source>
        <dbReference type="SAM" id="SignalP"/>
    </source>
</evidence>
<organism evidence="7 8">
    <name type="scientific">Hypsibius exemplaris</name>
    <name type="common">Freshwater tardigrade</name>
    <dbReference type="NCBI Taxonomy" id="2072580"/>
    <lineage>
        <taxon>Eukaryota</taxon>
        <taxon>Metazoa</taxon>
        <taxon>Ecdysozoa</taxon>
        <taxon>Tardigrada</taxon>
        <taxon>Eutardigrada</taxon>
        <taxon>Parachela</taxon>
        <taxon>Hypsibioidea</taxon>
        <taxon>Hypsibiidae</taxon>
        <taxon>Hypsibius</taxon>
    </lineage>
</organism>
<accession>A0A1W0X3X5</accession>
<dbReference type="OrthoDB" id="6372431at2759"/>
<dbReference type="GO" id="GO:0004382">
    <property type="term" value="F:GDP phosphatase activity"/>
    <property type="evidence" value="ECO:0007669"/>
    <property type="project" value="TreeGrafter"/>
</dbReference>
<feature type="signal peptide" evidence="6">
    <location>
        <begin position="1"/>
        <end position="21"/>
    </location>
</feature>
<keyword evidence="4" id="KW-0547">Nucleotide-binding</keyword>
<dbReference type="GO" id="GO:0017111">
    <property type="term" value="F:ribonucleoside triphosphate phosphatase activity"/>
    <property type="evidence" value="ECO:0007669"/>
    <property type="project" value="TreeGrafter"/>
</dbReference>
<dbReference type="PANTHER" id="PTHR11782">
    <property type="entry name" value="ADENOSINE/GUANOSINE DIPHOSPHATASE"/>
    <property type="match status" value="1"/>
</dbReference>
<name>A0A1W0X3X5_HYPEX</name>
<feature type="binding site" evidence="4">
    <location>
        <begin position="201"/>
        <end position="205"/>
    </location>
    <ligand>
        <name>ATP</name>
        <dbReference type="ChEBI" id="CHEBI:30616"/>
    </ligand>
</feature>
<gene>
    <name evidence="7" type="ORF">BV898_04224</name>
</gene>
<dbReference type="GO" id="GO:0005524">
    <property type="term" value="F:ATP binding"/>
    <property type="evidence" value="ECO:0007669"/>
    <property type="project" value="UniProtKB-KW"/>
</dbReference>